<dbReference type="AlphaFoldDB" id="A0A517N527"/>
<sequence>MRNFIATGLLATALAITGCDVDVNETGPVPATTDGVNVDVDTPAENRLERREERRENLRDAVDNVDVKVGDGGVQVDVDGE</sequence>
<feature type="region of interest" description="Disordered" evidence="1">
    <location>
        <begin position="28"/>
        <end position="56"/>
    </location>
</feature>
<dbReference type="PROSITE" id="PS51257">
    <property type="entry name" value="PROKAR_LIPOPROTEIN"/>
    <property type="match status" value="1"/>
</dbReference>
<dbReference type="KEGG" id="rlc:K227x_06080"/>
<organism evidence="2 3">
    <name type="scientific">Rubripirellula lacrimiformis</name>
    <dbReference type="NCBI Taxonomy" id="1930273"/>
    <lineage>
        <taxon>Bacteria</taxon>
        <taxon>Pseudomonadati</taxon>
        <taxon>Planctomycetota</taxon>
        <taxon>Planctomycetia</taxon>
        <taxon>Pirellulales</taxon>
        <taxon>Pirellulaceae</taxon>
        <taxon>Rubripirellula</taxon>
    </lineage>
</organism>
<dbReference type="Proteomes" id="UP000318538">
    <property type="component" value="Chromosome"/>
</dbReference>
<evidence type="ECO:0000313" key="3">
    <source>
        <dbReference type="Proteomes" id="UP000318538"/>
    </source>
</evidence>
<name>A0A517N527_9BACT</name>
<evidence type="ECO:0000313" key="2">
    <source>
        <dbReference type="EMBL" id="QDT02235.1"/>
    </source>
</evidence>
<evidence type="ECO:0000256" key="1">
    <source>
        <dbReference type="SAM" id="MobiDB-lite"/>
    </source>
</evidence>
<keyword evidence="3" id="KW-1185">Reference proteome</keyword>
<dbReference type="EMBL" id="CP036525">
    <property type="protein sequence ID" value="QDT02235.1"/>
    <property type="molecule type" value="Genomic_DNA"/>
</dbReference>
<accession>A0A517N527</accession>
<reference evidence="2 3" key="1">
    <citation type="submission" date="2019-02" db="EMBL/GenBank/DDBJ databases">
        <title>Deep-cultivation of Planctomycetes and their phenomic and genomic characterization uncovers novel biology.</title>
        <authorList>
            <person name="Wiegand S."/>
            <person name="Jogler M."/>
            <person name="Boedeker C."/>
            <person name="Pinto D."/>
            <person name="Vollmers J."/>
            <person name="Rivas-Marin E."/>
            <person name="Kohn T."/>
            <person name="Peeters S.H."/>
            <person name="Heuer A."/>
            <person name="Rast P."/>
            <person name="Oberbeckmann S."/>
            <person name="Bunk B."/>
            <person name="Jeske O."/>
            <person name="Meyerdierks A."/>
            <person name="Storesund J.E."/>
            <person name="Kallscheuer N."/>
            <person name="Luecker S."/>
            <person name="Lage O.M."/>
            <person name="Pohl T."/>
            <person name="Merkel B.J."/>
            <person name="Hornburger P."/>
            <person name="Mueller R.-W."/>
            <person name="Bruemmer F."/>
            <person name="Labrenz M."/>
            <person name="Spormann A.M."/>
            <person name="Op den Camp H."/>
            <person name="Overmann J."/>
            <person name="Amann R."/>
            <person name="Jetten M.S.M."/>
            <person name="Mascher T."/>
            <person name="Medema M.H."/>
            <person name="Devos D.P."/>
            <person name="Kaster A.-K."/>
            <person name="Ovreas L."/>
            <person name="Rohde M."/>
            <person name="Galperin M.Y."/>
            <person name="Jogler C."/>
        </authorList>
    </citation>
    <scope>NUCLEOTIDE SEQUENCE [LARGE SCALE GENOMIC DNA]</scope>
    <source>
        <strain evidence="2 3">K22_7</strain>
    </source>
</reference>
<proteinExistence type="predicted"/>
<dbReference type="RefSeq" id="WP_145167988.1">
    <property type="nucleotide sequence ID" value="NZ_CP036525.1"/>
</dbReference>
<feature type="compositionally biased region" description="Basic and acidic residues" evidence="1">
    <location>
        <begin position="44"/>
        <end position="56"/>
    </location>
</feature>
<protein>
    <submittedName>
        <fullName evidence="2">Uncharacterized protein</fullName>
    </submittedName>
</protein>
<gene>
    <name evidence="2" type="ORF">K227x_06080</name>
</gene>